<name>A0A930UW63_9PAST</name>
<proteinExistence type="predicted"/>
<evidence type="ECO:0000313" key="1">
    <source>
        <dbReference type="EMBL" id="MBF4102643.1"/>
    </source>
</evidence>
<reference evidence="1" key="1">
    <citation type="submission" date="2020-11" db="EMBL/GenBank/DDBJ databases">
        <title>Gallibacterium anatis 1637, full genome, WGS.</title>
        <authorList>
            <person name="Laishevtcev A.I."/>
            <person name="Yakimova E.A."/>
            <person name="Petkovich D."/>
            <person name="Stepanova T.V."/>
            <person name="Kalendr R.S."/>
            <person name="Rubalsky E.O."/>
            <person name="Zulkarneev E.R."/>
            <person name="Aleshkin A.V."/>
        </authorList>
    </citation>
    <scope>NUCLEOTIDE SEQUENCE</scope>
    <source>
        <strain evidence="1">1637</strain>
    </source>
</reference>
<accession>A0A930UW63</accession>
<dbReference type="EMBL" id="JADION010000018">
    <property type="protein sequence ID" value="MBF4102643.1"/>
    <property type="molecule type" value="Genomic_DNA"/>
</dbReference>
<dbReference type="AlphaFoldDB" id="A0A930UW63"/>
<comment type="caution">
    <text evidence="1">The sequence shown here is derived from an EMBL/GenBank/DDBJ whole genome shotgun (WGS) entry which is preliminary data.</text>
</comment>
<organism evidence="1">
    <name type="scientific">Gallibacterium anatis</name>
    <dbReference type="NCBI Taxonomy" id="750"/>
    <lineage>
        <taxon>Bacteria</taxon>
        <taxon>Pseudomonadati</taxon>
        <taxon>Pseudomonadota</taxon>
        <taxon>Gammaproteobacteria</taxon>
        <taxon>Pasteurellales</taxon>
        <taxon>Pasteurellaceae</taxon>
        <taxon>Gallibacterium</taxon>
    </lineage>
</organism>
<gene>
    <name evidence="1" type="ORF">INT80_07535</name>
</gene>
<sequence length="59" mass="7047">MYFYLPKEITEDKQKYRSLILLSIEQVKQEKQQTKKKRQSALGDLPNLNFKTRVVIESC</sequence>
<protein>
    <submittedName>
        <fullName evidence="1">Uncharacterized protein</fullName>
    </submittedName>
</protein>